<dbReference type="Proteomes" id="UP000264006">
    <property type="component" value="Plasmid pEDY32-46I"/>
</dbReference>
<reference evidence="2 3" key="1">
    <citation type="submission" date="2018-09" db="EMBL/GenBank/DDBJ databases">
        <title>Complete genome sequence of Euzebya sp. DY32-46 isolated from seawater of Pacific Ocean.</title>
        <authorList>
            <person name="Xu L."/>
            <person name="Wu Y.-H."/>
            <person name="Xu X.-W."/>
        </authorList>
    </citation>
    <scope>NUCLEOTIDE SEQUENCE [LARGE SCALE GENOMIC DNA]</scope>
    <source>
        <strain evidence="2 3">DY32-46</strain>
        <plasmid evidence="3">pedy32-46i</plasmid>
    </source>
</reference>
<geneLocation type="plasmid" evidence="3">
    <name>pedy32-46i</name>
</geneLocation>
<dbReference type="KEGG" id="euz:DVS28_b0081"/>
<proteinExistence type="predicted"/>
<sequence>MTRIGARITPRNGHLDITSVDPQLPLDTLTQDRIPADEPGGPQVCGARPAVTSSPTPNRQQHDQAASGRPRAVRDPRCR</sequence>
<evidence type="ECO:0000256" key="1">
    <source>
        <dbReference type="SAM" id="MobiDB-lite"/>
    </source>
</evidence>
<accession>A0A346Y5V4</accession>
<evidence type="ECO:0000313" key="3">
    <source>
        <dbReference type="Proteomes" id="UP000264006"/>
    </source>
</evidence>
<dbReference type="EMBL" id="CP031166">
    <property type="protein sequence ID" value="AXV09851.1"/>
    <property type="molecule type" value="Genomic_DNA"/>
</dbReference>
<keyword evidence="3" id="KW-1185">Reference proteome</keyword>
<gene>
    <name evidence="2" type="ORF">DVS28_b0081</name>
</gene>
<name>A0A346Y5V4_9ACTN</name>
<protein>
    <submittedName>
        <fullName evidence="2">Uncharacterized protein</fullName>
    </submittedName>
</protein>
<organism evidence="2 3">
    <name type="scientific">Euzebya pacifica</name>
    <dbReference type="NCBI Taxonomy" id="1608957"/>
    <lineage>
        <taxon>Bacteria</taxon>
        <taxon>Bacillati</taxon>
        <taxon>Actinomycetota</taxon>
        <taxon>Nitriliruptoria</taxon>
        <taxon>Euzebyales</taxon>
    </lineage>
</organism>
<evidence type="ECO:0000313" key="2">
    <source>
        <dbReference type="EMBL" id="AXV09851.1"/>
    </source>
</evidence>
<keyword evidence="2" id="KW-0614">Plasmid</keyword>
<dbReference type="AlphaFoldDB" id="A0A346Y5V4"/>
<feature type="region of interest" description="Disordered" evidence="1">
    <location>
        <begin position="1"/>
        <end position="79"/>
    </location>
</feature>